<dbReference type="InterPro" id="IPR002871">
    <property type="entry name" value="NIF_FeS_clus_asmbl_NifU_N"/>
</dbReference>
<feature type="domain" description="NIF system FeS cluster assembly NifU N-terminal" evidence="1">
    <location>
        <begin position="9"/>
        <end position="103"/>
    </location>
</feature>
<dbReference type="Gene3D" id="3.90.1010.10">
    <property type="match status" value="1"/>
</dbReference>
<comment type="caution">
    <text evidence="2">The sequence shown here is derived from an EMBL/GenBank/DDBJ whole genome shotgun (WGS) entry which is preliminary data.</text>
</comment>
<evidence type="ECO:0000313" key="3">
    <source>
        <dbReference type="Proteomes" id="UP001500191"/>
    </source>
</evidence>
<gene>
    <name evidence="2" type="ORF">GCM10008937_32360</name>
</gene>
<proteinExistence type="predicted"/>
<organism evidence="2 3">
    <name type="scientific">Deinococcus depolymerans</name>
    <dbReference type="NCBI Taxonomy" id="392408"/>
    <lineage>
        <taxon>Bacteria</taxon>
        <taxon>Thermotogati</taxon>
        <taxon>Deinococcota</taxon>
        <taxon>Deinococci</taxon>
        <taxon>Deinococcales</taxon>
        <taxon>Deinococcaceae</taxon>
        <taxon>Deinococcus</taxon>
    </lineage>
</organism>
<name>A0ABP3MML0_9DEIO</name>
<dbReference type="EMBL" id="BAAADB010000031">
    <property type="protein sequence ID" value="GAA0522370.1"/>
    <property type="molecule type" value="Genomic_DNA"/>
</dbReference>
<dbReference type="CDD" id="cd06664">
    <property type="entry name" value="IscU_like"/>
    <property type="match status" value="1"/>
</dbReference>
<reference evidence="3" key="1">
    <citation type="journal article" date="2019" name="Int. J. Syst. Evol. Microbiol.">
        <title>The Global Catalogue of Microorganisms (GCM) 10K type strain sequencing project: providing services to taxonomists for standard genome sequencing and annotation.</title>
        <authorList>
            <consortium name="The Broad Institute Genomics Platform"/>
            <consortium name="The Broad Institute Genome Sequencing Center for Infectious Disease"/>
            <person name="Wu L."/>
            <person name="Ma J."/>
        </authorList>
    </citation>
    <scope>NUCLEOTIDE SEQUENCE [LARGE SCALE GENOMIC DNA]</scope>
    <source>
        <strain evidence="3">JCM 14368</strain>
    </source>
</reference>
<dbReference type="Pfam" id="PF01592">
    <property type="entry name" value="NifU_N"/>
    <property type="match status" value="1"/>
</dbReference>
<dbReference type="SUPFAM" id="SSF82649">
    <property type="entry name" value="SufE/NifU"/>
    <property type="match status" value="1"/>
</dbReference>
<keyword evidence="3" id="KW-1185">Reference proteome</keyword>
<protein>
    <submittedName>
        <fullName evidence="2">SUF system NifU family Fe-S cluster assembly protein</fullName>
    </submittedName>
</protein>
<evidence type="ECO:0000259" key="1">
    <source>
        <dbReference type="Pfam" id="PF01592"/>
    </source>
</evidence>
<accession>A0ABP3MML0</accession>
<sequence>MLPETVARQIIADHQRHPRHTGPLSGVQGVTLDNPGCGDQVTVWADVQEGRIAGLTFTGQGCAISQSSASLMTVALTGKTVPEAHALAGQFRAMVMGEAPGDPQLGDLLALSGVSRLHARRKCALLAWRALERTLGTSSAPA</sequence>
<dbReference type="NCBIfam" id="TIGR01994">
    <property type="entry name" value="SUF_scaf_2"/>
    <property type="match status" value="1"/>
</dbReference>
<evidence type="ECO:0000313" key="2">
    <source>
        <dbReference type="EMBL" id="GAA0522370.1"/>
    </source>
</evidence>
<dbReference type="Proteomes" id="UP001500191">
    <property type="component" value="Unassembled WGS sequence"/>
</dbReference>